<keyword evidence="2" id="KW-0378">Hydrolase</keyword>
<protein>
    <recommendedName>
        <fullName evidence="6">GP-PDE domain-containing protein</fullName>
    </recommendedName>
</protein>
<name>C3Y330_BRAFL</name>
<dbReference type="Pfam" id="PF25329">
    <property type="entry name" value="C2_GDE1"/>
    <property type="match status" value="1"/>
</dbReference>
<dbReference type="Gene3D" id="2.60.40.10">
    <property type="entry name" value="Immunoglobulins"/>
    <property type="match status" value="1"/>
</dbReference>
<dbReference type="eggNOG" id="KOG2421">
    <property type="taxonomic scope" value="Eukaryota"/>
</dbReference>
<dbReference type="GO" id="GO:0006629">
    <property type="term" value="P:lipid metabolic process"/>
    <property type="evidence" value="ECO:0007669"/>
    <property type="project" value="InterPro"/>
</dbReference>
<dbReference type="AlphaFoldDB" id="C3Y330"/>
<dbReference type="InterPro" id="IPR017946">
    <property type="entry name" value="PLC-like_Pdiesterase_TIM-brl"/>
</dbReference>
<dbReference type="InterPro" id="IPR013784">
    <property type="entry name" value="Carb-bd-like_fold"/>
</dbReference>
<dbReference type="Pfam" id="PF03009">
    <property type="entry name" value="GDPD"/>
    <property type="match status" value="1"/>
</dbReference>
<dbReference type="PANTHER" id="PTHR22958:SF1">
    <property type="entry name" value="GLYCEROPHOSPHOCHOLINE PHOSPHODIESTERASE GPCPD1"/>
    <property type="match status" value="1"/>
</dbReference>
<proteinExistence type="inferred from homology"/>
<dbReference type="CDD" id="cd08607">
    <property type="entry name" value="GDPD_GDE5"/>
    <property type="match status" value="1"/>
</dbReference>
<comment type="similarity">
    <text evidence="1">Belongs to the glycerophosphoryl diester phosphodiesterase family.</text>
</comment>
<dbReference type="FunFam" id="3.20.20.190:FF:000032">
    <property type="entry name" value="Glycerophosphoryl diester phosphodiesterase, putative"/>
    <property type="match status" value="1"/>
</dbReference>
<dbReference type="Pfam" id="PF00686">
    <property type="entry name" value="CBM_20"/>
    <property type="match status" value="1"/>
</dbReference>
<dbReference type="InterPro" id="IPR057506">
    <property type="entry name" value="C2_GPCPD1"/>
</dbReference>
<feature type="domain" description="GP-PDE" evidence="4">
    <location>
        <begin position="358"/>
        <end position="657"/>
    </location>
</feature>
<dbReference type="InterPro" id="IPR030395">
    <property type="entry name" value="GP_PDE_dom"/>
</dbReference>
<evidence type="ECO:0000313" key="5">
    <source>
        <dbReference type="EMBL" id="EEN65442.1"/>
    </source>
</evidence>
<evidence type="ECO:0000256" key="2">
    <source>
        <dbReference type="ARBA" id="ARBA00022801"/>
    </source>
</evidence>
<dbReference type="SMART" id="SM01065">
    <property type="entry name" value="CBM_2"/>
    <property type="match status" value="1"/>
</dbReference>
<evidence type="ECO:0000256" key="1">
    <source>
        <dbReference type="ARBA" id="ARBA00007277"/>
    </source>
</evidence>
<dbReference type="GO" id="GO:2001070">
    <property type="term" value="F:starch binding"/>
    <property type="evidence" value="ECO:0007669"/>
    <property type="project" value="InterPro"/>
</dbReference>
<evidence type="ECO:0000259" key="3">
    <source>
        <dbReference type="PROSITE" id="PS51166"/>
    </source>
</evidence>
<dbReference type="SUPFAM" id="SSF51695">
    <property type="entry name" value="PLC-like phosphodiesterases"/>
    <property type="match status" value="1"/>
</dbReference>
<dbReference type="InterPro" id="IPR002044">
    <property type="entry name" value="CBM20"/>
</dbReference>
<dbReference type="GO" id="GO:0008081">
    <property type="term" value="F:phosphoric diester hydrolase activity"/>
    <property type="evidence" value="ECO:0007669"/>
    <property type="project" value="InterPro"/>
</dbReference>
<feature type="domain" description="CBM20" evidence="3">
    <location>
        <begin position="1"/>
        <end position="110"/>
    </location>
</feature>
<dbReference type="InParanoid" id="C3Y330"/>
<evidence type="ECO:0008006" key="6">
    <source>
        <dbReference type="Google" id="ProtNLM"/>
    </source>
</evidence>
<gene>
    <name evidence="5" type="ORF">BRAFLDRAFT_124635</name>
</gene>
<dbReference type="PANTHER" id="PTHR22958">
    <property type="entry name" value="GLYCEROPHOSPHORYL DIESTER PHOSPHODIESTERASE"/>
    <property type="match status" value="1"/>
</dbReference>
<dbReference type="InterPro" id="IPR013783">
    <property type="entry name" value="Ig-like_fold"/>
</dbReference>
<dbReference type="InterPro" id="IPR051578">
    <property type="entry name" value="GDPD"/>
</dbReference>
<evidence type="ECO:0000259" key="4">
    <source>
        <dbReference type="PROSITE" id="PS51704"/>
    </source>
</evidence>
<dbReference type="STRING" id="7739.C3Y330"/>
<organism>
    <name type="scientific">Branchiostoma floridae</name>
    <name type="common">Florida lancelet</name>
    <name type="synonym">Amphioxus</name>
    <dbReference type="NCBI Taxonomy" id="7739"/>
    <lineage>
        <taxon>Eukaryota</taxon>
        <taxon>Metazoa</taxon>
        <taxon>Chordata</taxon>
        <taxon>Cephalochordata</taxon>
        <taxon>Leptocardii</taxon>
        <taxon>Amphioxiformes</taxon>
        <taxon>Branchiostomatidae</taxon>
        <taxon>Branchiostoma</taxon>
    </lineage>
</organism>
<dbReference type="PROSITE" id="PS51704">
    <property type="entry name" value="GP_PDE"/>
    <property type="match status" value="1"/>
</dbReference>
<dbReference type="SUPFAM" id="SSF49452">
    <property type="entry name" value="Starch-binding domain-like"/>
    <property type="match status" value="1"/>
</dbReference>
<dbReference type="PROSITE" id="PS51166">
    <property type="entry name" value="CBM20"/>
    <property type="match status" value="1"/>
</dbReference>
<accession>C3Y330</accession>
<reference evidence="5" key="1">
    <citation type="journal article" date="2008" name="Nature">
        <title>The amphioxus genome and the evolution of the chordate karyotype.</title>
        <authorList>
            <consortium name="US DOE Joint Genome Institute (JGI-PGF)"/>
            <person name="Putnam N.H."/>
            <person name="Butts T."/>
            <person name="Ferrier D.E.K."/>
            <person name="Furlong R.F."/>
            <person name="Hellsten U."/>
            <person name="Kawashima T."/>
            <person name="Robinson-Rechavi M."/>
            <person name="Shoguchi E."/>
            <person name="Terry A."/>
            <person name="Yu J.-K."/>
            <person name="Benito-Gutierrez E.L."/>
            <person name="Dubchak I."/>
            <person name="Garcia-Fernandez J."/>
            <person name="Gibson-Brown J.J."/>
            <person name="Grigoriev I.V."/>
            <person name="Horton A.C."/>
            <person name="de Jong P.J."/>
            <person name="Jurka J."/>
            <person name="Kapitonov V.V."/>
            <person name="Kohara Y."/>
            <person name="Kuroki Y."/>
            <person name="Lindquist E."/>
            <person name="Lucas S."/>
            <person name="Osoegawa K."/>
            <person name="Pennacchio L.A."/>
            <person name="Salamov A.A."/>
            <person name="Satou Y."/>
            <person name="Sauka-Spengler T."/>
            <person name="Schmutz J."/>
            <person name="Shin-I T."/>
            <person name="Toyoda A."/>
            <person name="Bronner-Fraser M."/>
            <person name="Fujiyama A."/>
            <person name="Holland L.Z."/>
            <person name="Holland P.W.H."/>
            <person name="Satoh N."/>
            <person name="Rokhsar D.S."/>
        </authorList>
    </citation>
    <scope>NUCLEOTIDE SEQUENCE [LARGE SCALE GENOMIC DNA]</scope>
    <source>
        <strain evidence="5">S238N-H82</strain>
        <tissue evidence="5">Testes</tissue>
    </source>
</reference>
<dbReference type="Gene3D" id="3.20.20.190">
    <property type="entry name" value="Phosphatidylinositol (PI) phosphodiesterase"/>
    <property type="match status" value="1"/>
</dbReference>
<dbReference type="EMBL" id="GG666482">
    <property type="protein sequence ID" value="EEN65442.1"/>
    <property type="molecule type" value="Genomic_DNA"/>
</dbReference>
<sequence length="680" mass="76960">MTSQVTFRVKVAVTDRHGVVVVGDCPSLGGWDPHKAVELQREENDVWSCTVPLPEGTPVRYRYMVCDIRQDKTQKKLMIIKWETYRQPRTFTPNGKSCAADGGSFGSYDGAGCAVDQGWLVDETEIRLRFHSSKSPPIIIFNQEDVNRKFLIKVIPVNLQNVQKQTIDEKDNSSTCEETPVTCKVLNDTQWCPVLQDPGGHLWENDSYLIFTTQKQTVDGKYNSPTCEETPVTCKVLNDTQWCPVFQDQWGHLLENDNYLIFTTQVFNPQEWAFDILLYAESEISDAQSNSHTPPVAKATVLPTNMTGSTGVVSAPLHNNHNRLIGQINVDYLIITPMTGEVCTAEVSYARYWKKRKTLDVGHRGMGNSYTAASVAHIRENTIASFLSAANHGAAFVEFDVQLTKDKVPIVYHDYKTCISTKTKGVTGGSQLMEIAVMELTLEDVQSLKLDHKTAKKLPAEKEASIDDEEPPDLHPFPTLRKVCSTLPEHVNLNIEVKFPLLQQDGAWEEEMDTYFDRNEIVDIIMREVLENGGKRRILLSSFDADCCVLLRRKQNKYPVLFLSQGVTERWEEMMDVRCRTVPMAMNFTLAEGLLGVDIHAEDILRNPSFVEEIAKLKLVCFVWGEDINDPANMSQLRSMEVDGIIYDRMSDHREPGLYQFETEEQNGPFLAGISQHTHH</sequence>